<dbReference type="InterPro" id="IPR037185">
    <property type="entry name" value="EmrE-like"/>
</dbReference>
<feature type="transmembrane region" description="Helical" evidence="2">
    <location>
        <begin position="55"/>
        <end position="74"/>
    </location>
</feature>
<keyword evidence="2" id="KW-1133">Transmembrane helix</keyword>
<comment type="similarity">
    <text evidence="1">Belongs to the EamA transporter family.</text>
</comment>
<evidence type="ECO:0000256" key="1">
    <source>
        <dbReference type="ARBA" id="ARBA00007362"/>
    </source>
</evidence>
<proteinExistence type="inferred from homology"/>
<evidence type="ECO:0000313" key="4">
    <source>
        <dbReference type="EMBL" id="MCD9872659.1"/>
    </source>
</evidence>
<dbReference type="GO" id="GO:0016020">
    <property type="term" value="C:membrane"/>
    <property type="evidence" value="ECO:0007669"/>
    <property type="project" value="InterPro"/>
</dbReference>
<comment type="caution">
    <text evidence="4">The sequence shown here is derived from an EMBL/GenBank/DDBJ whole genome shotgun (WGS) entry which is preliminary data.</text>
</comment>
<protein>
    <submittedName>
        <fullName evidence="4">DMT family transporter</fullName>
    </submittedName>
</protein>
<accession>A0A9Q3VJD6</accession>
<dbReference type="SUPFAM" id="SSF103481">
    <property type="entry name" value="Multidrug resistance efflux transporter EmrE"/>
    <property type="match status" value="1"/>
</dbReference>
<keyword evidence="2" id="KW-0812">Transmembrane</keyword>
<reference evidence="4" key="1">
    <citation type="submission" date="2021-12" db="EMBL/GenBank/DDBJ databases">
        <authorList>
            <person name="Lee J.-H."/>
            <person name="Kim S.-B."/>
        </authorList>
    </citation>
    <scope>NUCLEOTIDE SEQUENCE</scope>
    <source>
        <strain evidence="4">NR30</strain>
    </source>
</reference>
<dbReference type="InterPro" id="IPR000620">
    <property type="entry name" value="EamA_dom"/>
</dbReference>
<name>A0A9Q3VJD6_9ACTN</name>
<dbReference type="EMBL" id="JAJSBI010000001">
    <property type="protein sequence ID" value="MCD9872659.1"/>
    <property type="molecule type" value="Genomic_DNA"/>
</dbReference>
<feature type="transmembrane region" description="Helical" evidence="2">
    <location>
        <begin position="86"/>
        <end position="105"/>
    </location>
</feature>
<dbReference type="AlphaFoldDB" id="A0A9Q3VJD6"/>
<evidence type="ECO:0000259" key="3">
    <source>
        <dbReference type="Pfam" id="PF00892"/>
    </source>
</evidence>
<keyword evidence="5" id="KW-1185">Reference proteome</keyword>
<dbReference type="Pfam" id="PF00892">
    <property type="entry name" value="EamA"/>
    <property type="match status" value="1"/>
</dbReference>
<evidence type="ECO:0000313" key="5">
    <source>
        <dbReference type="Proteomes" id="UP001108029"/>
    </source>
</evidence>
<organism evidence="4 5">
    <name type="scientific">Streptomyces guryensis</name>
    <dbReference type="NCBI Taxonomy" id="2886947"/>
    <lineage>
        <taxon>Bacteria</taxon>
        <taxon>Bacillati</taxon>
        <taxon>Actinomycetota</taxon>
        <taxon>Actinomycetes</taxon>
        <taxon>Kitasatosporales</taxon>
        <taxon>Streptomycetaceae</taxon>
        <taxon>Streptomyces</taxon>
    </lineage>
</organism>
<evidence type="ECO:0000256" key="2">
    <source>
        <dbReference type="SAM" id="Phobius"/>
    </source>
</evidence>
<gene>
    <name evidence="4" type="ORF">LJ657_03030</name>
</gene>
<dbReference type="RefSeq" id="WP_232646795.1">
    <property type="nucleotide sequence ID" value="NZ_JAJSBI010000001.1"/>
</dbReference>
<feature type="domain" description="EamA" evidence="3">
    <location>
        <begin position="48"/>
        <end position="128"/>
    </location>
</feature>
<dbReference type="Proteomes" id="UP001108029">
    <property type="component" value="Unassembled WGS sequence"/>
</dbReference>
<keyword evidence="2" id="KW-0472">Membrane</keyword>
<sequence length="183" mass="19301">MRRAVVRRLLVDLRQAHQPWASVRRGDGGAVRHGRGSGAAASPLRGHPLVATGRGAAVAVYLALFTVFLAYRLFGYGLRHTPASVATSLTLAEPAVAAVLGVTVLGQRLPTVSWCGLAVLGPGLVLLTAPGRPGRVAAPVKPRRCQTRLLWLAAWTSRTWRRCGWSPGARVTCGCCGGPTAPR</sequence>
<dbReference type="Gene3D" id="1.10.3730.20">
    <property type="match status" value="1"/>
</dbReference>